<evidence type="ECO:0000313" key="5">
    <source>
        <dbReference type="Proteomes" id="UP001589608"/>
    </source>
</evidence>
<protein>
    <submittedName>
        <fullName evidence="4">HAD family hydrolase</fullName>
        <ecNumber evidence="4">3.1.3.-</ecNumber>
    </submittedName>
</protein>
<comment type="caution">
    <text evidence="4">The sequence shown here is derived from an EMBL/GenBank/DDBJ whole genome shotgun (WGS) entry which is preliminary data.</text>
</comment>
<dbReference type="SFLD" id="SFLDS00003">
    <property type="entry name" value="Haloacid_Dehalogenase"/>
    <property type="match status" value="1"/>
</dbReference>
<dbReference type="Gene3D" id="3.40.50.1000">
    <property type="entry name" value="HAD superfamily/HAD-like"/>
    <property type="match status" value="1"/>
</dbReference>
<dbReference type="EMBL" id="JBHMCA010000025">
    <property type="protein sequence ID" value="MFB9444241.1"/>
    <property type="molecule type" value="Genomic_DNA"/>
</dbReference>
<name>A0ABV5M5W0_9ACTN</name>
<dbReference type="NCBIfam" id="TIGR01549">
    <property type="entry name" value="HAD-SF-IA-v1"/>
    <property type="match status" value="1"/>
</dbReference>
<dbReference type="PANTHER" id="PTHR46470">
    <property type="entry name" value="N-ACYLNEURAMINATE-9-PHOSPHATASE"/>
    <property type="match status" value="1"/>
</dbReference>
<accession>A0ABV5M5W0</accession>
<dbReference type="EC" id="3.1.3.-" evidence="4"/>
<evidence type="ECO:0000256" key="3">
    <source>
        <dbReference type="ARBA" id="ARBA00022842"/>
    </source>
</evidence>
<keyword evidence="2 4" id="KW-0378">Hydrolase</keyword>
<keyword evidence="3" id="KW-0460">Magnesium</keyword>
<dbReference type="SFLD" id="SFLDG01129">
    <property type="entry name" value="C1.5:_HAD__Beta-PGM__Phosphata"/>
    <property type="match status" value="1"/>
</dbReference>
<dbReference type="Proteomes" id="UP001589608">
    <property type="component" value="Unassembled WGS sequence"/>
</dbReference>
<dbReference type="InterPro" id="IPR023214">
    <property type="entry name" value="HAD_sf"/>
</dbReference>
<evidence type="ECO:0000313" key="4">
    <source>
        <dbReference type="EMBL" id="MFB9444241.1"/>
    </source>
</evidence>
<dbReference type="Pfam" id="PF00702">
    <property type="entry name" value="Hydrolase"/>
    <property type="match status" value="1"/>
</dbReference>
<proteinExistence type="predicted"/>
<dbReference type="PRINTS" id="PR00413">
    <property type="entry name" value="HADHALOGNASE"/>
</dbReference>
<organism evidence="4 5">
    <name type="scientific">Dactylosporangium vinaceum</name>
    <dbReference type="NCBI Taxonomy" id="53362"/>
    <lineage>
        <taxon>Bacteria</taxon>
        <taxon>Bacillati</taxon>
        <taxon>Actinomycetota</taxon>
        <taxon>Actinomycetes</taxon>
        <taxon>Micromonosporales</taxon>
        <taxon>Micromonosporaceae</taxon>
        <taxon>Dactylosporangium</taxon>
    </lineage>
</organism>
<dbReference type="GO" id="GO:0016787">
    <property type="term" value="F:hydrolase activity"/>
    <property type="evidence" value="ECO:0007669"/>
    <property type="project" value="UniProtKB-KW"/>
</dbReference>
<evidence type="ECO:0000256" key="2">
    <source>
        <dbReference type="ARBA" id="ARBA00022801"/>
    </source>
</evidence>
<dbReference type="InterPro" id="IPR036412">
    <property type="entry name" value="HAD-like_sf"/>
</dbReference>
<dbReference type="Gene3D" id="1.20.120.710">
    <property type="entry name" value="Haloacid dehalogenase hydrolase-like domain"/>
    <property type="match status" value="1"/>
</dbReference>
<dbReference type="InterPro" id="IPR051400">
    <property type="entry name" value="HAD-like_hydrolase"/>
</dbReference>
<dbReference type="InterPro" id="IPR006439">
    <property type="entry name" value="HAD-SF_hydro_IA"/>
</dbReference>
<evidence type="ECO:0000256" key="1">
    <source>
        <dbReference type="ARBA" id="ARBA00001946"/>
    </source>
</evidence>
<gene>
    <name evidence="4" type="ORF">ACFFTR_14260</name>
</gene>
<sequence>MARLALFDLDNTLVERGAAFASWATEFVAAHDLPPGAAAWLLTRDADGATPRDRFFTEVRDRFRLQEPMQELWRSYRRSLPEHISVRPGVLAMLADLRHRGWRLAVATNGRPDNQLAKLHRTGLAEAVDGWAISGELGVRKPDRALFAAAAEACGADLAAGGWMTGDNPEHDIAGARAAGLHTIWISRGRTWPAGRPSPDHTCAAVEAAAAVLRGAA</sequence>
<keyword evidence="5" id="KW-1185">Reference proteome</keyword>
<comment type="cofactor">
    <cofactor evidence="1">
        <name>Mg(2+)</name>
        <dbReference type="ChEBI" id="CHEBI:18420"/>
    </cofactor>
</comment>
<dbReference type="SUPFAM" id="SSF56784">
    <property type="entry name" value="HAD-like"/>
    <property type="match status" value="1"/>
</dbReference>
<dbReference type="RefSeq" id="WP_223105111.1">
    <property type="nucleotide sequence ID" value="NZ_CP061913.1"/>
</dbReference>
<reference evidence="4 5" key="1">
    <citation type="submission" date="2024-09" db="EMBL/GenBank/DDBJ databases">
        <authorList>
            <person name="Sun Q."/>
            <person name="Mori K."/>
        </authorList>
    </citation>
    <scope>NUCLEOTIDE SEQUENCE [LARGE SCALE GENOMIC DNA]</scope>
    <source>
        <strain evidence="4 5">JCM 3307</strain>
    </source>
</reference>